<dbReference type="OrthoDB" id="9770965at2"/>
<dbReference type="AlphaFoldDB" id="A0A544QVS6"/>
<dbReference type="Gene3D" id="3.40.1090.10">
    <property type="entry name" value="Cytosolic phospholipase A2 catalytic domain"/>
    <property type="match status" value="2"/>
</dbReference>
<dbReference type="RefSeq" id="WP_142535836.1">
    <property type="nucleotide sequence ID" value="NZ_SGJB01000007.1"/>
</dbReference>
<reference evidence="6 7" key="1">
    <citation type="submission" date="2019-02" db="EMBL/GenBank/DDBJ databases">
        <title>Peptostreptococcaceae bacterium ZHW00191 nov., a new bacterium isolated from the human gut.</title>
        <authorList>
            <person name="Zhou H.-W."/>
            <person name="Chen X.-J."/>
        </authorList>
    </citation>
    <scope>NUCLEOTIDE SEQUENCE [LARGE SCALE GENOMIC DNA]</scope>
    <source>
        <strain evidence="6 7">ZHW00191</strain>
    </source>
</reference>
<evidence type="ECO:0000256" key="3">
    <source>
        <dbReference type="ARBA" id="ARBA00023098"/>
    </source>
</evidence>
<comment type="caution">
    <text evidence="4">Lacks conserved residue(s) required for the propagation of feature annotation.</text>
</comment>
<keyword evidence="7" id="KW-1185">Reference proteome</keyword>
<feature type="short sequence motif" description="DGA/G" evidence="4">
    <location>
        <begin position="180"/>
        <end position="182"/>
    </location>
</feature>
<organism evidence="6 7">
    <name type="scientific">Peptacetobacter hominis</name>
    <dbReference type="NCBI Taxonomy" id="2743610"/>
    <lineage>
        <taxon>Bacteria</taxon>
        <taxon>Bacillati</taxon>
        <taxon>Bacillota</taxon>
        <taxon>Clostridia</taxon>
        <taxon>Peptostreptococcales</taxon>
        <taxon>Peptostreptococcaceae</taxon>
        <taxon>Peptacetobacter</taxon>
    </lineage>
</organism>
<protein>
    <submittedName>
        <fullName evidence="6">Patatin-like phospholipase family protein</fullName>
    </submittedName>
</protein>
<dbReference type="SUPFAM" id="SSF52151">
    <property type="entry name" value="FabD/lysophospholipase-like"/>
    <property type="match status" value="1"/>
</dbReference>
<dbReference type="PANTHER" id="PTHR14226:SF57">
    <property type="entry name" value="BLR7027 PROTEIN"/>
    <property type="match status" value="1"/>
</dbReference>
<feature type="active site" description="Proton acceptor" evidence="4">
    <location>
        <position position="180"/>
    </location>
</feature>
<feature type="short sequence motif" description="GXSXG" evidence="4">
    <location>
        <begin position="35"/>
        <end position="39"/>
    </location>
</feature>
<keyword evidence="1 4" id="KW-0378">Hydrolase</keyword>
<dbReference type="GO" id="GO:0016787">
    <property type="term" value="F:hydrolase activity"/>
    <property type="evidence" value="ECO:0007669"/>
    <property type="project" value="UniProtKB-UniRule"/>
</dbReference>
<dbReference type="InterPro" id="IPR050301">
    <property type="entry name" value="NTE"/>
</dbReference>
<evidence type="ECO:0000256" key="4">
    <source>
        <dbReference type="PROSITE-ProRule" id="PRU01161"/>
    </source>
</evidence>
<dbReference type="InterPro" id="IPR002641">
    <property type="entry name" value="PNPLA_dom"/>
</dbReference>
<dbReference type="PANTHER" id="PTHR14226">
    <property type="entry name" value="NEUROPATHY TARGET ESTERASE/SWISS CHEESE D.MELANOGASTER"/>
    <property type="match status" value="1"/>
</dbReference>
<dbReference type="Proteomes" id="UP000317863">
    <property type="component" value="Unassembled WGS sequence"/>
</dbReference>
<dbReference type="InterPro" id="IPR016035">
    <property type="entry name" value="Acyl_Trfase/lysoPLipase"/>
</dbReference>
<evidence type="ECO:0000259" key="5">
    <source>
        <dbReference type="PROSITE" id="PS51635"/>
    </source>
</evidence>
<dbReference type="Pfam" id="PF01734">
    <property type="entry name" value="Patatin"/>
    <property type="match status" value="1"/>
</dbReference>
<keyword evidence="3 4" id="KW-0443">Lipid metabolism</keyword>
<dbReference type="GO" id="GO:0016042">
    <property type="term" value="P:lipid catabolic process"/>
    <property type="evidence" value="ECO:0007669"/>
    <property type="project" value="UniProtKB-UniRule"/>
</dbReference>
<evidence type="ECO:0000313" key="6">
    <source>
        <dbReference type="EMBL" id="TQQ84781.1"/>
    </source>
</evidence>
<sequence>MKGIALEGGASRGAYHMGVLRALYEKGYKIDGITGTSIGAFNAAMVAQGDFEVCYNMWKDIQPDTLFDVDRNHMEKIEKGKIDKETREYLSSEAKKIIVNRGIDTAGLRKILDKYVDEDKLRASDIDFGLVTVKFDGVKPVPVEIFKEEIPYGELKDYIMASANLPVFKKEEGREERYIDGGFYDNCPIQLLERKGYDDIIAIRLFPDRKIRKPLNPNTKLVEIKPAQQLGRALVFSNNTIRKNMLRGYFDAIKYFEGLKGKKYYIEPISDDEFFERIINYPEKNIIQFGEKLNISEMDPKRMLFEKIIPKVASLVKSDESESYQDIFIGLMEILAEERKLKKFKIYTLDEFVNEIKEIEPPEEDEKNKDFLSVAMKLMKPIESKISSRKTILKEFEKEILSEISYDE</sequence>
<feature type="active site" description="Nucleophile" evidence="4">
    <location>
        <position position="37"/>
    </location>
</feature>
<name>A0A544QVS6_9FIRM</name>
<evidence type="ECO:0000256" key="2">
    <source>
        <dbReference type="ARBA" id="ARBA00022963"/>
    </source>
</evidence>
<keyword evidence="2 4" id="KW-0442">Lipid degradation</keyword>
<dbReference type="CDD" id="cd07209">
    <property type="entry name" value="Pat_hypo_Ecoli_Z1214_like"/>
    <property type="match status" value="1"/>
</dbReference>
<proteinExistence type="predicted"/>
<dbReference type="EMBL" id="SGJB01000007">
    <property type="protein sequence ID" value="TQQ84781.1"/>
    <property type="molecule type" value="Genomic_DNA"/>
</dbReference>
<dbReference type="PROSITE" id="PS51635">
    <property type="entry name" value="PNPLA"/>
    <property type="match status" value="1"/>
</dbReference>
<gene>
    <name evidence="6" type="ORF">EXD82_05100</name>
</gene>
<accession>A0A544QVS6</accession>
<feature type="domain" description="PNPLA" evidence="5">
    <location>
        <begin position="4"/>
        <end position="193"/>
    </location>
</feature>
<evidence type="ECO:0000256" key="1">
    <source>
        <dbReference type="ARBA" id="ARBA00022801"/>
    </source>
</evidence>
<comment type="caution">
    <text evidence="6">The sequence shown here is derived from an EMBL/GenBank/DDBJ whole genome shotgun (WGS) entry which is preliminary data.</text>
</comment>
<evidence type="ECO:0000313" key="7">
    <source>
        <dbReference type="Proteomes" id="UP000317863"/>
    </source>
</evidence>